<dbReference type="EMBL" id="SLTR01000645">
    <property type="protein sequence ID" value="TDA77814.1"/>
    <property type="molecule type" value="Genomic_DNA"/>
</dbReference>
<gene>
    <name evidence="2" type="ORF">E0702_18090</name>
</gene>
<reference evidence="2 3" key="1">
    <citation type="submission" date="2019-03" db="EMBL/GenBank/DDBJ databases">
        <title>Halomonas marinisediminis sp. nov., a moderately halophilic bacterium isolated from the Bohai Gulf.</title>
        <authorList>
            <person name="Ji X."/>
        </authorList>
    </citation>
    <scope>NUCLEOTIDE SEQUENCE [LARGE SCALE GENOMIC DNA]</scope>
    <source>
        <strain evidence="2 3">204</strain>
    </source>
</reference>
<feature type="domain" description="YjeF C-terminal" evidence="1">
    <location>
        <begin position="1"/>
        <end position="79"/>
    </location>
</feature>
<feature type="non-terminal residue" evidence="2">
    <location>
        <position position="1"/>
    </location>
</feature>
<evidence type="ECO:0000313" key="2">
    <source>
        <dbReference type="EMBL" id="TDA77814.1"/>
    </source>
</evidence>
<proteinExistence type="predicted"/>
<dbReference type="Proteomes" id="UP000294823">
    <property type="component" value="Unassembled WGS sequence"/>
</dbReference>
<dbReference type="Pfam" id="PF01256">
    <property type="entry name" value="Carb_kinase"/>
    <property type="match status" value="1"/>
</dbReference>
<evidence type="ECO:0000259" key="1">
    <source>
        <dbReference type="PROSITE" id="PS51383"/>
    </source>
</evidence>
<sequence>RVRDAAARSGAVVLIKGADTVVAAPDGRATIASNAPPWLATAGAGDVLAGIIAAMLAQGVAAFEAASIGVWMHGEGARE</sequence>
<comment type="caution">
    <text evidence="2">The sequence shown here is derived from an EMBL/GenBank/DDBJ whole genome shotgun (WGS) entry which is preliminary data.</text>
</comment>
<dbReference type="RefSeq" id="WP_306766946.1">
    <property type="nucleotide sequence ID" value="NZ_SLTR01000645.1"/>
</dbReference>
<dbReference type="PROSITE" id="PS01050">
    <property type="entry name" value="YJEF_C_2"/>
    <property type="match status" value="1"/>
</dbReference>
<dbReference type="SUPFAM" id="SSF53613">
    <property type="entry name" value="Ribokinase-like"/>
    <property type="match status" value="1"/>
</dbReference>
<dbReference type="InterPro" id="IPR029056">
    <property type="entry name" value="Ribokinase-like"/>
</dbReference>
<dbReference type="PROSITE" id="PS51383">
    <property type="entry name" value="YJEF_C_3"/>
    <property type="match status" value="1"/>
</dbReference>
<name>A0ABY2D276_9GAMM</name>
<dbReference type="Gene3D" id="3.40.1190.20">
    <property type="match status" value="1"/>
</dbReference>
<evidence type="ECO:0000313" key="3">
    <source>
        <dbReference type="Proteomes" id="UP000294823"/>
    </source>
</evidence>
<organism evidence="2 3">
    <name type="scientific">Halomonas marinisediminis</name>
    <dbReference type="NCBI Taxonomy" id="2546095"/>
    <lineage>
        <taxon>Bacteria</taxon>
        <taxon>Pseudomonadati</taxon>
        <taxon>Pseudomonadota</taxon>
        <taxon>Gammaproteobacteria</taxon>
        <taxon>Oceanospirillales</taxon>
        <taxon>Halomonadaceae</taxon>
        <taxon>Halomonas</taxon>
    </lineage>
</organism>
<dbReference type="InterPro" id="IPR017953">
    <property type="entry name" value="Carbohydrate_kinase_pred_CS"/>
</dbReference>
<dbReference type="InterPro" id="IPR000631">
    <property type="entry name" value="CARKD"/>
</dbReference>
<feature type="non-terminal residue" evidence="2">
    <location>
        <position position="79"/>
    </location>
</feature>
<accession>A0ABY2D276</accession>
<keyword evidence="3" id="KW-1185">Reference proteome</keyword>
<protein>
    <submittedName>
        <fullName evidence="2">Bifunctional ADP-dependent NAD(P)H-hydrate dehydratase/NAD(P)H-hydrate epimerase</fullName>
    </submittedName>
</protein>